<dbReference type="GO" id="GO:0035091">
    <property type="term" value="F:phosphatidylinositol binding"/>
    <property type="evidence" value="ECO:0007669"/>
    <property type="project" value="TreeGrafter"/>
</dbReference>
<evidence type="ECO:0000313" key="2">
    <source>
        <dbReference type="EMBL" id="KAF5380039.1"/>
    </source>
</evidence>
<dbReference type="GO" id="GO:0051015">
    <property type="term" value="F:actin filament binding"/>
    <property type="evidence" value="ECO:0007669"/>
    <property type="project" value="TreeGrafter"/>
</dbReference>
<proteinExistence type="predicted"/>
<evidence type="ECO:0000259" key="1">
    <source>
        <dbReference type="Pfam" id="PF04366"/>
    </source>
</evidence>
<dbReference type="PANTHER" id="PTHR15629">
    <property type="entry name" value="SH3YL1 PROTEIN"/>
    <property type="match status" value="1"/>
</dbReference>
<dbReference type="Proteomes" id="UP000565441">
    <property type="component" value="Unassembled WGS sequence"/>
</dbReference>
<dbReference type="InterPro" id="IPR051702">
    <property type="entry name" value="SH3_domain_YSC84-like"/>
</dbReference>
<evidence type="ECO:0000313" key="3">
    <source>
        <dbReference type="Proteomes" id="UP000565441"/>
    </source>
</evidence>
<dbReference type="GO" id="GO:0030479">
    <property type="term" value="C:actin cortical patch"/>
    <property type="evidence" value="ECO:0007669"/>
    <property type="project" value="TreeGrafter"/>
</dbReference>
<dbReference type="GO" id="GO:0051666">
    <property type="term" value="P:actin cortical patch localization"/>
    <property type="evidence" value="ECO:0007669"/>
    <property type="project" value="TreeGrafter"/>
</dbReference>
<protein>
    <recommendedName>
        <fullName evidence="1">Ysc84 actin-binding domain-containing protein</fullName>
    </recommendedName>
</protein>
<sequence>MPMKEQPTMTILEIAEKVKTPEEQAKRAEIALGKKPMTPSKADNVRLLLQLNLEASPFKIKSAGRRINCVISAVGHAPLPSSADVTDFNIVLNNEDTVKAFSLGGNVTIDGNIRAAAGPIGTGGSVQASLAHPTPIFSYSKSKEGRCKALSSSSAKTPTVTSMARPSQLGISSMAVVPPSSYITIVRDQ</sequence>
<comment type="caution">
    <text evidence="2">The sequence shown here is derived from an EMBL/GenBank/DDBJ whole genome shotgun (WGS) entry which is preliminary data.</text>
</comment>
<dbReference type="InterPro" id="IPR007461">
    <property type="entry name" value="Ysc84_actin-binding"/>
</dbReference>
<organism evidence="2 3">
    <name type="scientific">Tricholomella constricta</name>
    <dbReference type="NCBI Taxonomy" id="117010"/>
    <lineage>
        <taxon>Eukaryota</taxon>
        <taxon>Fungi</taxon>
        <taxon>Dikarya</taxon>
        <taxon>Basidiomycota</taxon>
        <taxon>Agaricomycotina</taxon>
        <taxon>Agaricomycetes</taxon>
        <taxon>Agaricomycetidae</taxon>
        <taxon>Agaricales</taxon>
        <taxon>Tricholomatineae</taxon>
        <taxon>Lyophyllaceae</taxon>
        <taxon>Tricholomella</taxon>
    </lineage>
</organism>
<feature type="domain" description="Ysc84 actin-binding" evidence="1">
    <location>
        <begin position="83"/>
        <end position="143"/>
    </location>
</feature>
<dbReference type="EMBL" id="JAACJP010000014">
    <property type="protein sequence ID" value="KAF5380039.1"/>
    <property type="molecule type" value="Genomic_DNA"/>
</dbReference>
<dbReference type="AlphaFoldDB" id="A0A8H5HB57"/>
<accession>A0A8H5HB57</accession>
<name>A0A8H5HB57_9AGAR</name>
<reference evidence="2 3" key="1">
    <citation type="journal article" date="2020" name="ISME J.">
        <title>Uncovering the hidden diversity of litter-decomposition mechanisms in mushroom-forming fungi.</title>
        <authorList>
            <person name="Floudas D."/>
            <person name="Bentzer J."/>
            <person name="Ahren D."/>
            <person name="Johansson T."/>
            <person name="Persson P."/>
            <person name="Tunlid A."/>
        </authorList>
    </citation>
    <scope>NUCLEOTIDE SEQUENCE [LARGE SCALE GENOMIC DNA]</scope>
    <source>
        <strain evidence="2 3">CBS 661.87</strain>
    </source>
</reference>
<gene>
    <name evidence="2" type="ORF">D9615_006316</name>
</gene>
<dbReference type="PANTHER" id="PTHR15629:SF7">
    <property type="entry name" value="YSC84 ACTIN-BINDING DOMAIN-CONTAINING PROTEIN"/>
    <property type="match status" value="1"/>
</dbReference>
<dbReference type="Pfam" id="PF04366">
    <property type="entry name" value="Ysc84"/>
    <property type="match status" value="1"/>
</dbReference>
<dbReference type="GO" id="GO:0051017">
    <property type="term" value="P:actin filament bundle assembly"/>
    <property type="evidence" value="ECO:0007669"/>
    <property type="project" value="TreeGrafter"/>
</dbReference>
<dbReference type="OrthoDB" id="443981at2759"/>
<keyword evidence="3" id="KW-1185">Reference proteome</keyword>